<dbReference type="Proteomes" id="UP000218505">
    <property type="component" value="Chromosome"/>
</dbReference>
<accession>A0A290Z5F2</accession>
<organism evidence="2 3">
    <name type="scientific">Actinosynnema pretiosum</name>
    <dbReference type="NCBI Taxonomy" id="42197"/>
    <lineage>
        <taxon>Bacteria</taxon>
        <taxon>Bacillati</taxon>
        <taxon>Actinomycetota</taxon>
        <taxon>Actinomycetes</taxon>
        <taxon>Pseudonocardiales</taxon>
        <taxon>Pseudonocardiaceae</taxon>
        <taxon>Actinosynnema</taxon>
    </lineage>
</organism>
<dbReference type="KEGG" id="apre:CNX65_13910"/>
<dbReference type="EMBL" id="CP023445">
    <property type="protein sequence ID" value="ATE54250.1"/>
    <property type="molecule type" value="Genomic_DNA"/>
</dbReference>
<feature type="region of interest" description="Disordered" evidence="1">
    <location>
        <begin position="34"/>
        <end position="69"/>
    </location>
</feature>
<protein>
    <submittedName>
        <fullName evidence="2">Uncharacterized protein</fullName>
    </submittedName>
</protein>
<evidence type="ECO:0000256" key="1">
    <source>
        <dbReference type="SAM" id="MobiDB-lite"/>
    </source>
</evidence>
<keyword evidence="3" id="KW-1185">Reference proteome</keyword>
<feature type="compositionally biased region" description="Basic and acidic residues" evidence="1">
    <location>
        <begin position="54"/>
        <end position="63"/>
    </location>
</feature>
<sequence length="69" mass="7363">MLGGPAREWRGGGRVTSAVTATDLALFCWPLGVDEHDGADVPVVPRPRRPSPARGERREDERATPVSAG</sequence>
<proteinExistence type="predicted"/>
<dbReference type="AlphaFoldDB" id="A0A290Z5F2"/>
<reference evidence="2" key="1">
    <citation type="submission" date="2017-09" db="EMBL/GenBank/DDBJ databases">
        <title>Complete Genome Sequence of ansamitocin-producing Bacterium Actinosynnema pretiosum X47.</title>
        <authorList>
            <person name="Cao G."/>
            <person name="Zong G."/>
            <person name="Zhong C."/>
            <person name="Fu J."/>
        </authorList>
    </citation>
    <scope>NUCLEOTIDE SEQUENCE [LARGE SCALE GENOMIC DNA]</scope>
    <source>
        <strain evidence="2">X47</strain>
    </source>
</reference>
<gene>
    <name evidence="2" type="ORF">CNX65_13910</name>
</gene>
<evidence type="ECO:0000313" key="3">
    <source>
        <dbReference type="Proteomes" id="UP000218505"/>
    </source>
</evidence>
<evidence type="ECO:0000313" key="2">
    <source>
        <dbReference type="EMBL" id="ATE54250.1"/>
    </source>
</evidence>
<name>A0A290Z5F2_9PSEU</name>